<dbReference type="AlphaFoldDB" id="A0A6N9YS96"/>
<proteinExistence type="predicted"/>
<organism evidence="2 3">
    <name type="scientific">Phytoactinopolyspora alkaliphila</name>
    <dbReference type="NCBI Taxonomy" id="1783498"/>
    <lineage>
        <taxon>Bacteria</taxon>
        <taxon>Bacillati</taxon>
        <taxon>Actinomycetota</taxon>
        <taxon>Actinomycetes</taxon>
        <taxon>Jiangellales</taxon>
        <taxon>Jiangellaceae</taxon>
        <taxon>Phytoactinopolyspora</taxon>
    </lineage>
</organism>
<dbReference type="Proteomes" id="UP000469185">
    <property type="component" value="Unassembled WGS sequence"/>
</dbReference>
<gene>
    <name evidence="2" type="ORF">G1H11_21330</name>
</gene>
<name>A0A6N9YS96_9ACTN</name>
<dbReference type="RefSeq" id="WP_163820636.1">
    <property type="nucleotide sequence ID" value="NZ_JAAGOB010000014.1"/>
</dbReference>
<evidence type="ECO:0008006" key="4">
    <source>
        <dbReference type="Google" id="ProtNLM"/>
    </source>
</evidence>
<comment type="caution">
    <text evidence="2">The sequence shown here is derived from an EMBL/GenBank/DDBJ whole genome shotgun (WGS) entry which is preliminary data.</text>
</comment>
<reference evidence="2 3" key="1">
    <citation type="submission" date="2020-02" db="EMBL/GenBank/DDBJ databases">
        <authorList>
            <person name="Li X.-J."/>
            <person name="Feng X.-M."/>
        </authorList>
    </citation>
    <scope>NUCLEOTIDE SEQUENCE [LARGE SCALE GENOMIC DNA]</scope>
    <source>
        <strain evidence="2 3">CGMCC 4.7225</strain>
    </source>
</reference>
<evidence type="ECO:0000313" key="2">
    <source>
        <dbReference type="EMBL" id="NED97844.1"/>
    </source>
</evidence>
<dbReference type="Pfam" id="PF15698">
    <property type="entry name" value="Phosphatase"/>
    <property type="match status" value="1"/>
</dbReference>
<accession>A0A6N9YS96</accession>
<dbReference type="EMBL" id="JAAGOB010000014">
    <property type="protein sequence ID" value="NED97844.1"/>
    <property type="molecule type" value="Genomic_DNA"/>
</dbReference>
<protein>
    <recommendedName>
        <fullName evidence="4">Phosphatase</fullName>
    </recommendedName>
</protein>
<feature type="region of interest" description="Disordered" evidence="1">
    <location>
        <begin position="1"/>
        <end position="26"/>
    </location>
</feature>
<sequence length="293" mass="30733">MGAAASPPEFHPAASGHRGSMGAVKNGASADDALRDLLVERQLAGTVRTTRQQSVTYIERTLTGDPNYSFGLSDWQTATFDEVAAATKAVAGDLVTDGEADTGYISPECAIEGMYRHAAVIRPLVRSGEASILLATGHPTGLLEHYAELASALRTAGNRILRPLDDHRLPGATPTHAAGESGIRFVSGVGCAFDNEAILHTHLPDYMQAILAEAAASAQRIDLVIADHGMAGAAIEAGIPTLSIADVNDAALSLAHTRGRHEHILCIEDNFTPAQFTPVTEFILAKATGKPRG</sequence>
<evidence type="ECO:0000256" key="1">
    <source>
        <dbReference type="SAM" id="MobiDB-lite"/>
    </source>
</evidence>
<dbReference type="InterPro" id="IPR031423">
    <property type="entry name" value="Phosphatase_SCO2771"/>
</dbReference>
<evidence type="ECO:0000313" key="3">
    <source>
        <dbReference type="Proteomes" id="UP000469185"/>
    </source>
</evidence>
<keyword evidence="3" id="KW-1185">Reference proteome</keyword>